<dbReference type="InterPro" id="IPR029063">
    <property type="entry name" value="SAM-dependent_MTases_sf"/>
</dbReference>
<dbReference type="STRING" id="3469.A0A4Y7L6L8"/>
<dbReference type="Pfam" id="PF02636">
    <property type="entry name" value="Methyltransf_28"/>
    <property type="match status" value="1"/>
</dbReference>
<evidence type="ECO:0000256" key="7">
    <source>
        <dbReference type="RuleBase" id="RU364114"/>
    </source>
</evidence>
<dbReference type="GO" id="GO:0035243">
    <property type="term" value="F:protein-arginine omega-N symmetric methyltransferase activity"/>
    <property type="evidence" value="ECO:0007669"/>
    <property type="project" value="UniProtKB-EC"/>
</dbReference>
<dbReference type="GO" id="GO:0032981">
    <property type="term" value="P:mitochondrial respiratory chain complex I assembly"/>
    <property type="evidence" value="ECO:0007669"/>
    <property type="project" value="TreeGrafter"/>
</dbReference>
<reference evidence="8 9" key="1">
    <citation type="journal article" date="2018" name="Science">
        <title>The opium poppy genome and morphinan production.</title>
        <authorList>
            <person name="Guo L."/>
            <person name="Winzer T."/>
            <person name="Yang X."/>
            <person name="Li Y."/>
            <person name="Ning Z."/>
            <person name="He Z."/>
            <person name="Teodor R."/>
            <person name="Lu Y."/>
            <person name="Bowser T.A."/>
            <person name="Graham I.A."/>
            <person name="Ye K."/>
        </authorList>
    </citation>
    <scope>NUCLEOTIDE SEQUENCE [LARGE SCALE GENOMIC DNA]</scope>
    <source>
        <strain evidence="9">cv. HN1</strain>
        <tissue evidence="8">Leaves</tissue>
    </source>
</reference>
<organism evidence="8 9">
    <name type="scientific">Papaver somniferum</name>
    <name type="common">Opium poppy</name>
    <dbReference type="NCBI Taxonomy" id="3469"/>
    <lineage>
        <taxon>Eukaryota</taxon>
        <taxon>Viridiplantae</taxon>
        <taxon>Streptophyta</taxon>
        <taxon>Embryophyta</taxon>
        <taxon>Tracheophyta</taxon>
        <taxon>Spermatophyta</taxon>
        <taxon>Magnoliopsida</taxon>
        <taxon>Ranunculales</taxon>
        <taxon>Papaveraceae</taxon>
        <taxon>Papaveroideae</taxon>
        <taxon>Papaver</taxon>
    </lineage>
</organism>
<keyword evidence="3 7" id="KW-0489">Methyltransferase</keyword>
<dbReference type="EC" id="2.1.1.320" evidence="7"/>
<dbReference type="EMBL" id="CM010724">
    <property type="protein sequence ID" value="RZC79919.1"/>
    <property type="molecule type" value="Genomic_DNA"/>
</dbReference>
<keyword evidence="5 7" id="KW-0496">Mitochondrion</keyword>
<dbReference type="Gramene" id="RZC79919">
    <property type="protein sequence ID" value="RZC79919"/>
    <property type="gene ID" value="C5167_042496"/>
</dbReference>
<comment type="function">
    <text evidence="7">Arginine methyltransferase involved in the assembly or stability of mitochondrial NADH:ubiquinone oxidoreductase complex (complex I).</text>
</comment>
<dbReference type="PANTHER" id="PTHR12049">
    <property type="entry name" value="PROTEIN ARGININE METHYLTRANSFERASE NDUFAF7, MITOCHONDRIAL"/>
    <property type="match status" value="1"/>
</dbReference>
<proteinExistence type="inferred from homology"/>
<evidence type="ECO:0000256" key="6">
    <source>
        <dbReference type="ARBA" id="ARBA00048612"/>
    </source>
</evidence>
<keyword evidence="9" id="KW-1185">Reference proteome</keyword>
<gene>
    <name evidence="8" type="ORF">C5167_042496</name>
</gene>
<name>A0A4Y7L6L8_PAPSO</name>
<dbReference type="InterPro" id="IPR003788">
    <property type="entry name" value="NDUFAF7"/>
</dbReference>
<accession>A0A4Y7L6L8</accession>
<dbReference type="PANTHER" id="PTHR12049:SF7">
    <property type="entry name" value="PROTEIN ARGININE METHYLTRANSFERASE NDUFAF7, MITOCHONDRIAL"/>
    <property type="match status" value="1"/>
</dbReference>
<evidence type="ECO:0000256" key="3">
    <source>
        <dbReference type="ARBA" id="ARBA00022603"/>
    </source>
</evidence>
<dbReference type="Proteomes" id="UP000316621">
    <property type="component" value="Chromosome 10"/>
</dbReference>
<evidence type="ECO:0000313" key="8">
    <source>
        <dbReference type="EMBL" id="RZC79919.1"/>
    </source>
</evidence>
<dbReference type="AlphaFoldDB" id="A0A4Y7L6L8"/>
<dbReference type="InterPro" id="IPR038375">
    <property type="entry name" value="NDUFAF7_sf"/>
</dbReference>
<comment type="catalytic activity">
    <reaction evidence="6 7">
        <text>L-arginyl-[protein] + 2 S-adenosyl-L-methionine = N(omega),N(omega)'-dimethyl-L-arginyl-[protein] + 2 S-adenosyl-L-homocysteine + 2 H(+)</text>
        <dbReference type="Rhea" id="RHEA:48108"/>
        <dbReference type="Rhea" id="RHEA-COMP:10532"/>
        <dbReference type="Rhea" id="RHEA-COMP:11992"/>
        <dbReference type="ChEBI" id="CHEBI:15378"/>
        <dbReference type="ChEBI" id="CHEBI:29965"/>
        <dbReference type="ChEBI" id="CHEBI:57856"/>
        <dbReference type="ChEBI" id="CHEBI:59789"/>
        <dbReference type="ChEBI" id="CHEBI:88221"/>
        <dbReference type="EC" id="2.1.1.320"/>
    </reaction>
</comment>
<evidence type="ECO:0000313" key="9">
    <source>
        <dbReference type="Proteomes" id="UP000316621"/>
    </source>
</evidence>
<dbReference type="OMA" id="TYKHSIT"/>
<evidence type="ECO:0000256" key="4">
    <source>
        <dbReference type="ARBA" id="ARBA00022679"/>
    </source>
</evidence>
<evidence type="ECO:0000256" key="2">
    <source>
        <dbReference type="ARBA" id="ARBA00005891"/>
    </source>
</evidence>
<evidence type="ECO:0000256" key="5">
    <source>
        <dbReference type="ARBA" id="ARBA00023128"/>
    </source>
</evidence>
<dbReference type="SUPFAM" id="SSF53335">
    <property type="entry name" value="S-adenosyl-L-methionine-dependent methyltransferases"/>
    <property type="match status" value="1"/>
</dbReference>
<comment type="subcellular location">
    <subcellularLocation>
        <location evidence="1 7">Mitochondrion</location>
    </subcellularLocation>
</comment>
<sequence>MLHRNRGKCRESCSFLHRPPPPPPYSLMASSKELFHLSPHFHLHCLSLQLHLHLLLNHTQTHLFLVKMIEETTILQPSLKISIDRSSLYSPREHSHEPSSDSELVKHLKGIIKFRGGPISVAEYMEEVLTKPKAGFYINRDVFGSGGDFITSPEVSQMFGEGSSKFEKFMKSLNIHMVECSPTLKKLQYSALKCTEDDTGSTGDKMVVSMFGGAPVSWHATLEQVPSGLPTIIIGHEFYDALPVHQFLRASRGWCGKMVDVADDASFRFVLSQQPTPATLYLMKRCTWATKEDIAKLDQIEICPKGMDLTQIIAKRIGSDGGGALIIDYGSDGIVSDSLQAIRKHKFVDILDDPGSADLSAYVDFASIRNSTKEASEDVSVHGPISQSQFLGSLAINFRVEALLQNCMDEQAESLRNGYWQLVGDGEAPFWEGPEDKTPIGMGYLAMATVNKNQSSPVPFQQRSSLEVRVLVN</sequence>
<comment type="similarity">
    <text evidence="2 7">Belongs to the NDUFAF7 family.</text>
</comment>
<protein>
    <recommendedName>
        <fullName evidence="7">Protein arginine methyltransferase NDUFAF7</fullName>
        <ecNumber evidence="7">2.1.1.320</ecNumber>
    </recommendedName>
</protein>
<dbReference type="Gene3D" id="3.40.50.12710">
    <property type="match status" value="2"/>
</dbReference>
<evidence type="ECO:0000256" key="1">
    <source>
        <dbReference type="ARBA" id="ARBA00004173"/>
    </source>
</evidence>
<dbReference type="GO" id="GO:0032259">
    <property type="term" value="P:methylation"/>
    <property type="evidence" value="ECO:0007669"/>
    <property type="project" value="UniProtKB-KW"/>
</dbReference>
<dbReference type="GO" id="GO:0005739">
    <property type="term" value="C:mitochondrion"/>
    <property type="evidence" value="ECO:0007669"/>
    <property type="project" value="UniProtKB-SubCell"/>
</dbReference>
<keyword evidence="4 7" id="KW-0808">Transferase</keyword>